<evidence type="ECO:0000313" key="1">
    <source>
        <dbReference type="EMBL" id="HIZ45882.1"/>
    </source>
</evidence>
<reference evidence="1" key="2">
    <citation type="submission" date="2021-04" db="EMBL/GenBank/DDBJ databases">
        <authorList>
            <person name="Gilroy R."/>
        </authorList>
    </citation>
    <scope>NUCLEOTIDE SEQUENCE</scope>
    <source>
        <strain evidence="1">ChiHjej12B11-14209</strain>
    </source>
</reference>
<gene>
    <name evidence="1" type="ORF">IAA19_02540</name>
</gene>
<dbReference type="AlphaFoldDB" id="A0A9D2EYC1"/>
<protein>
    <submittedName>
        <fullName evidence="1">Uncharacterized protein</fullName>
    </submittedName>
</protein>
<organism evidence="1 2">
    <name type="scientific">Candidatus Olsenella pullistercoris</name>
    <dbReference type="NCBI Taxonomy" id="2838712"/>
    <lineage>
        <taxon>Bacteria</taxon>
        <taxon>Bacillati</taxon>
        <taxon>Actinomycetota</taxon>
        <taxon>Coriobacteriia</taxon>
        <taxon>Coriobacteriales</taxon>
        <taxon>Atopobiaceae</taxon>
        <taxon>Olsenella</taxon>
    </lineage>
</organism>
<dbReference type="Proteomes" id="UP000824062">
    <property type="component" value="Unassembled WGS sequence"/>
</dbReference>
<sequence>MREREVARFERAGDVRVMSLGEEEGRIVVREDLAGPSVLVAYGDERRSLRVSFGPASVSGLLGAIGSSGEGESLWAYLADESHDIVDLMDLCDAAAVPYSFTSLGSGGEVAYRPA</sequence>
<comment type="caution">
    <text evidence="1">The sequence shown here is derived from an EMBL/GenBank/DDBJ whole genome shotgun (WGS) entry which is preliminary data.</text>
</comment>
<name>A0A9D2EYC1_9ACTN</name>
<dbReference type="EMBL" id="DXBM01000025">
    <property type="protein sequence ID" value="HIZ45882.1"/>
    <property type="molecule type" value="Genomic_DNA"/>
</dbReference>
<accession>A0A9D2EYC1</accession>
<evidence type="ECO:0000313" key="2">
    <source>
        <dbReference type="Proteomes" id="UP000824062"/>
    </source>
</evidence>
<proteinExistence type="predicted"/>
<reference evidence="1" key="1">
    <citation type="journal article" date="2021" name="PeerJ">
        <title>Extensive microbial diversity within the chicken gut microbiome revealed by metagenomics and culture.</title>
        <authorList>
            <person name="Gilroy R."/>
            <person name="Ravi A."/>
            <person name="Getino M."/>
            <person name="Pursley I."/>
            <person name="Horton D.L."/>
            <person name="Alikhan N.F."/>
            <person name="Baker D."/>
            <person name="Gharbi K."/>
            <person name="Hall N."/>
            <person name="Watson M."/>
            <person name="Adriaenssens E.M."/>
            <person name="Foster-Nyarko E."/>
            <person name="Jarju S."/>
            <person name="Secka A."/>
            <person name="Antonio M."/>
            <person name="Oren A."/>
            <person name="Chaudhuri R.R."/>
            <person name="La Ragione R."/>
            <person name="Hildebrand F."/>
            <person name="Pallen M.J."/>
        </authorList>
    </citation>
    <scope>NUCLEOTIDE SEQUENCE</scope>
    <source>
        <strain evidence="1">ChiHjej12B11-14209</strain>
    </source>
</reference>